<protein>
    <submittedName>
        <fullName evidence="5">Adenosine kinase</fullName>
    </submittedName>
</protein>
<evidence type="ECO:0000313" key="5">
    <source>
        <dbReference type="EMBL" id="GBG00133.1"/>
    </source>
</evidence>
<feature type="domain" description="Carbohydrate kinase PfkB" evidence="4">
    <location>
        <begin position="52"/>
        <end position="332"/>
    </location>
</feature>
<proteinExistence type="inferred from homology"/>
<comment type="caution">
    <text evidence="5">The sequence shown here is derived from an EMBL/GenBank/DDBJ whole genome shotgun (WGS) entry which is preliminary data.</text>
</comment>
<keyword evidence="2" id="KW-0808">Transferase</keyword>
<gene>
    <name evidence="5" type="ORF">Rsub_12744</name>
</gene>
<dbReference type="InParanoid" id="A0A2V0PM27"/>
<evidence type="ECO:0000256" key="1">
    <source>
        <dbReference type="ARBA" id="ARBA00010688"/>
    </source>
</evidence>
<dbReference type="Gene3D" id="3.40.1190.20">
    <property type="match status" value="1"/>
</dbReference>
<keyword evidence="3 5" id="KW-0418">Kinase</keyword>
<dbReference type="GO" id="GO:0016301">
    <property type="term" value="F:kinase activity"/>
    <property type="evidence" value="ECO:0007669"/>
    <property type="project" value="UniProtKB-KW"/>
</dbReference>
<dbReference type="PANTHER" id="PTHR43320:SF1">
    <property type="entry name" value="OS01G0105900 PROTEIN"/>
    <property type="match status" value="1"/>
</dbReference>
<dbReference type="FunCoup" id="A0A2V0PM27">
    <property type="interactions" value="14"/>
</dbReference>
<dbReference type="SUPFAM" id="SSF53613">
    <property type="entry name" value="Ribokinase-like"/>
    <property type="match status" value="1"/>
</dbReference>
<evidence type="ECO:0000256" key="2">
    <source>
        <dbReference type="ARBA" id="ARBA00022679"/>
    </source>
</evidence>
<dbReference type="STRING" id="307507.A0A2V0PM27"/>
<dbReference type="Pfam" id="PF00294">
    <property type="entry name" value="PfkB"/>
    <property type="match status" value="1"/>
</dbReference>
<dbReference type="InterPro" id="IPR052700">
    <property type="entry name" value="Carb_kinase_PfkB-like"/>
</dbReference>
<sequence>MGLGDPVLDVVVQVSHEFLASIGAQPGGCTLVEPAEMAALTAAATAAHGEAARLPGGSAANVLKGLANVAGGALRCQLVGMVGADEAGAYYTQQLRSHGVDATALQTSARSAPTARCLCLVTPDGQRTMRTCLGAAADLTSVSQIGAGWSPPALLHCEGYILHKPQFARDAMAAAKAAGSLVSLDLASFEVVRACRGALLGLLREGLVDVVFANEEEAAALAERPDAPVVGGDDDESARAARVEAAQALVLRHARCCVVSLGSRGAVARGADGERGRAAASQVSVVDTIGAGDLFSAGFLWAYLAGAALSTACAAGCAAGAEAVQTRGAALSDAAWARLRATVAGLLAAPPSGGAACAGRGAAARYGGYRRAPSSGAMASMASSGPGSSLGSVASAAWLPDLAEAARD</sequence>
<keyword evidence="6" id="KW-1185">Reference proteome</keyword>
<organism evidence="5 6">
    <name type="scientific">Raphidocelis subcapitata</name>
    <dbReference type="NCBI Taxonomy" id="307507"/>
    <lineage>
        <taxon>Eukaryota</taxon>
        <taxon>Viridiplantae</taxon>
        <taxon>Chlorophyta</taxon>
        <taxon>core chlorophytes</taxon>
        <taxon>Chlorophyceae</taxon>
        <taxon>CS clade</taxon>
        <taxon>Sphaeropleales</taxon>
        <taxon>Selenastraceae</taxon>
        <taxon>Raphidocelis</taxon>
    </lineage>
</organism>
<evidence type="ECO:0000313" key="6">
    <source>
        <dbReference type="Proteomes" id="UP000247498"/>
    </source>
</evidence>
<dbReference type="InterPro" id="IPR029056">
    <property type="entry name" value="Ribokinase-like"/>
</dbReference>
<dbReference type="PANTHER" id="PTHR43320">
    <property type="entry name" value="SUGAR KINASE"/>
    <property type="match status" value="1"/>
</dbReference>
<dbReference type="PROSITE" id="PS00584">
    <property type="entry name" value="PFKB_KINASES_2"/>
    <property type="match status" value="1"/>
</dbReference>
<evidence type="ECO:0000259" key="4">
    <source>
        <dbReference type="Pfam" id="PF00294"/>
    </source>
</evidence>
<comment type="similarity">
    <text evidence="1">Belongs to the carbohydrate kinase PfkB family.</text>
</comment>
<dbReference type="InterPro" id="IPR011611">
    <property type="entry name" value="PfkB_dom"/>
</dbReference>
<dbReference type="OrthoDB" id="415590at2759"/>
<dbReference type="Proteomes" id="UP000247498">
    <property type="component" value="Unassembled WGS sequence"/>
</dbReference>
<dbReference type="EMBL" id="BDRX01000194">
    <property type="protein sequence ID" value="GBG00133.1"/>
    <property type="molecule type" value="Genomic_DNA"/>
</dbReference>
<reference evidence="5 6" key="1">
    <citation type="journal article" date="2018" name="Sci. Rep.">
        <title>Raphidocelis subcapitata (=Pseudokirchneriella subcapitata) provides an insight into genome evolution and environmental adaptations in the Sphaeropleales.</title>
        <authorList>
            <person name="Suzuki S."/>
            <person name="Yamaguchi H."/>
            <person name="Nakajima N."/>
            <person name="Kawachi M."/>
        </authorList>
    </citation>
    <scope>NUCLEOTIDE SEQUENCE [LARGE SCALE GENOMIC DNA]</scope>
    <source>
        <strain evidence="5 6">NIES-35</strain>
    </source>
</reference>
<dbReference type="InterPro" id="IPR002173">
    <property type="entry name" value="Carboh/pur_kinase_PfkB_CS"/>
</dbReference>
<name>A0A2V0PM27_9CHLO</name>
<evidence type="ECO:0000256" key="3">
    <source>
        <dbReference type="ARBA" id="ARBA00022777"/>
    </source>
</evidence>
<dbReference type="AlphaFoldDB" id="A0A2V0PM27"/>
<accession>A0A2V0PM27</accession>